<evidence type="ECO:0000313" key="1">
    <source>
        <dbReference type="EMBL" id="RYO41462.1"/>
    </source>
</evidence>
<reference evidence="2" key="1">
    <citation type="journal article" date="2019" name="bioRxiv">
        <title>Genomics, evolutionary history and diagnostics of the Alternaria alternata species group including apple and Asian pear pathotypes.</title>
        <authorList>
            <person name="Armitage A.D."/>
            <person name="Cockerton H.M."/>
            <person name="Sreenivasaprasad S."/>
            <person name="Woodhall J.W."/>
            <person name="Lane C.R."/>
            <person name="Harrison R.J."/>
            <person name="Clarkson J.P."/>
        </authorList>
    </citation>
    <scope>NUCLEOTIDE SEQUENCE [LARGE SCALE GENOMIC DNA]</scope>
    <source>
        <strain evidence="2">RGR 97.0016</strain>
    </source>
</reference>
<comment type="caution">
    <text evidence="1">The sequence shown here is derived from an EMBL/GenBank/DDBJ whole genome shotgun (WGS) entry which is preliminary data.</text>
</comment>
<dbReference type="EMBL" id="PEJP01000061">
    <property type="protein sequence ID" value="RYO41462.1"/>
    <property type="molecule type" value="Genomic_DNA"/>
</dbReference>
<evidence type="ECO:0000313" key="2">
    <source>
        <dbReference type="Proteomes" id="UP000293823"/>
    </source>
</evidence>
<sequence length="45" mass="5107">MDDDEDPPVKMFNAGMRALIDELFPTSIRTKMSFDKLDSGNDDKV</sequence>
<dbReference type="AlphaFoldDB" id="A0A4Q4QGI4"/>
<gene>
    <name evidence="1" type="ORF">AA0113_g10989</name>
</gene>
<keyword evidence="2" id="KW-1185">Reference proteome</keyword>
<organism evidence="1 2">
    <name type="scientific">Alternaria arborescens</name>
    <dbReference type="NCBI Taxonomy" id="156630"/>
    <lineage>
        <taxon>Eukaryota</taxon>
        <taxon>Fungi</taxon>
        <taxon>Dikarya</taxon>
        <taxon>Ascomycota</taxon>
        <taxon>Pezizomycotina</taxon>
        <taxon>Dothideomycetes</taxon>
        <taxon>Pleosporomycetidae</taxon>
        <taxon>Pleosporales</taxon>
        <taxon>Pleosporineae</taxon>
        <taxon>Pleosporaceae</taxon>
        <taxon>Alternaria</taxon>
        <taxon>Alternaria sect. Alternaria</taxon>
    </lineage>
</organism>
<accession>A0A4Q4QGI4</accession>
<dbReference type="Proteomes" id="UP000293823">
    <property type="component" value="Unassembled WGS sequence"/>
</dbReference>
<protein>
    <submittedName>
        <fullName evidence="1">Uncharacterized protein</fullName>
    </submittedName>
</protein>
<name>A0A4Q4QGI4_9PLEO</name>
<proteinExistence type="predicted"/>